<comment type="similarity">
    <text evidence="1">Belongs to the short-chain dehydrogenases/reductases (SDR) family.</text>
</comment>
<name>A0ABX8JHF6_9BACT</name>
<keyword evidence="2 3" id="KW-0560">Oxidoreductase</keyword>
<dbReference type="GO" id="GO:0004316">
    <property type="term" value="F:3-oxoacyl-[acyl-carrier-protein] reductase (NADPH) activity"/>
    <property type="evidence" value="ECO:0007669"/>
    <property type="project" value="UniProtKB-EC"/>
</dbReference>
<dbReference type="Proteomes" id="UP000683493">
    <property type="component" value="Chromosome"/>
</dbReference>
<keyword evidence="4" id="KW-1185">Reference proteome</keyword>
<dbReference type="InterPro" id="IPR002347">
    <property type="entry name" value="SDR_fam"/>
</dbReference>
<proteinExistence type="inferred from homology"/>
<organism evidence="3 4">
    <name type="scientific">Geomonas diazotrophica</name>
    <dbReference type="NCBI Taxonomy" id="2843197"/>
    <lineage>
        <taxon>Bacteria</taxon>
        <taxon>Pseudomonadati</taxon>
        <taxon>Thermodesulfobacteriota</taxon>
        <taxon>Desulfuromonadia</taxon>
        <taxon>Geobacterales</taxon>
        <taxon>Geobacteraceae</taxon>
        <taxon>Geomonas</taxon>
    </lineage>
</organism>
<dbReference type="PANTHER" id="PTHR43639:SF1">
    <property type="entry name" value="SHORT-CHAIN DEHYDROGENASE_REDUCTASE FAMILY PROTEIN"/>
    <property type="match status" value="1"/>
</dbReference>
<dbReference type="EC" id="1.1.1.100" evidence="3"/>
<dbReference type="InterPro" id="IPR020904">
    <property type="entry name" value="Sc_DH/Rdtase_CS"/>
</dbReference>
<evidence type="ECO:0000256" key="2">
    <source>
        <dbReference type="ARBA" id="ARBA00023002"/>
    </source>
</evidence>
<dbReference type="PANTHER" id="PTHR43639">
    <property type="entry name" value="OXIDOREDUCTASE, SHORT-CHAIN DEHYDROGENASE/REDUCTASE FAMILY (AFU_ORTHOLOGUE AFUA_5G02870)"/>
    <property type="match status" value="1"/>
</dbReference>
<gene>
    <name evidence="3" type="primary">fabG</name>
    <name evidence="3" type="ORF">KP005_12070</name>
</gene>
<dbReference type="EMBL" id="CP076724">
    <property type="protein sequence ID" value="QWV96117.1"/>
    <property type="molecule type" value="Genomic_DNA"/>
</dbReference>
<dbReference type="PROSITE" id="PS00061">
    <property type="entry name" value="ADH_SHORT"/>
    <property type="match status" value="1"/>
</dbReference>
<accession>A0ABX8JHF6</accession>
<dbReference type="Pfam" id="PF13561">
    <property type="entry name" value="adh_short_C2"/>
    <property type="match status" value="1"/>
</dbReference>
<evidence type="ECO:0000256" key="1">
    <source>
        <dbReference type="ARBA" id="ARBA00006484"/>
    </source>
</evidence>
<dbReference type="NCBIfam" id="NF009466">
    <property type="entry name" value="PRK12826.1-2"/>
    <property type="match status" value="1"/>
</dbReference>
<sequence length="260" mass="27570">MNIRLDGKRALVTGGNSGIGEAISLCLADAGARVAINYVAHPEVAQSLAQRIQSQHGVAITIKADVTNPEAVAKMFQSIDAAWGGIDILVNNAGIDGGRALGWETGIETWREVIEVNLMGAFYCAREALQRMVPQESGVILNISSVHEEIAWSGYSAYTTSKAAISMLTKTLAQEAAPHGIRVLSVAPGAVKTAINSSVWSDPANLHDLIKKIPLRRLGDPEEVARMVVVLVSDVASYVTGRTVFVDGGMTDYPDFAQGG</sequence>
<evidence type="ECO:0000313" key="4">
    <source>
        <dbReference type="Proteomes" id="UP000683493"/>
    </source>
</evidence>
<protein>
    <submittedName>
        <fullName evidence="3">3-oxoacyl-ACP reductase FabG</fullName>
        <ecNumber evidence="3">1.1.1.100</ecNumber>
    </submittedName>
</protein>
<evidence type="ECO:0000313" key="3">
    <source>
        <dbReference type="EMBL" id="QWV96117.1"/>
    </source>
</evidence>
<dbReference type="NCBIfam" id="NF005559">
    <property type="entry name" value="PRK07231.1"/>
    <property type="match status" value="1"/>
</dbReference>
<reference evidence="3 4" key="1">
    <citation type="submission" date="2021-06" db="EMBL/GenBank/DDBJ databases">
        <title>Gemonas diversity in paddy soil.</title>
        <authorList>
            <person name="Liu G."/>
        </authorList>
    </citation>
    <scope>NUCLEOTIDE SEQUENCE [LARGE SCALE GENOMIC DNA]</scope>
    <source>
        <strain evidence="3 4">RG29</strain>
    </source>
</reference>